<dbReference type="InterPro" id="IPR001173">
    <property type="entry name" value="Glyco_trans_2-like"/>
</dbReference>
<evidence type="ECO:0000313" key="3">
    <source>
        <dbReference type="EMBL" id="HHL42514.1"/>
    </source>
</evidence>
<feature type="domain" description="Glycosyltransferase 2-like" evidence="2">
    <location>
        <begin position="18"/>
        <end position="201"/>
    </location>
</feature>
<proteinExistence type="predicted"/>
<dbReference type="Gene3D" id="3.90.550.10">
    <property type="entry name" value="Spore Coat Polysaccharide Biosynthesis Protein SpsA, Chain A"/>
    <property type="match status" value="1"/>
</dbReference>
<dbReference type="AlphaFoldDB" id="A0A7C5LSN6"/>
<evidence type="ECO:0000256" key="1">
    <source>
        <dbReference type="SAM" id="Phobius"/>
    </source>
</evidence>
<gene>
    <name evidence="3" type="ORF">ENJ42_02755</name>
</gene>
<feature type="transmembrane region" description="Helical" evidence="1">
    <location>
        <begin position="270"/>
        <end position="292"/>
    </location>
</feature>
<keyword evidence="1" id="KW-0472">Membrane</keyword>
<name>A0A7C5LSN6_9PROT</name>
<organism evidence="3">
    <name type="scientific">Hellea balneolensis</name>
    <dbReference type="NCBI Taxonomy" id="287478"/>
    <lineage>
        <taxon>Bacteria</taxon>
        <taxon>Pseudomonadati</taxon>
        <taxon>Pseudomonadota</taxon>
        <taxon>Alphaproteobacteria</taxon>
        <taxon>Maricaulales</taxon>
        <taxon>Robiginitomaculaceae</taxon>
        <taxon>Hellea</taxon>
    </lineage>
</organism>
<dbReference type="Proteomes" id="UP000885830">
    <property type="component" value="Unassembled WGS sequence"/>
</dbReference>
<protein>
    <submittedName>
        <fullName evidence="3">Glycosyltransferase family 2 protein</fullName>
    </submittedName>
</protein>
<dbReference type="CDD" id="cd04186">
    <property type="entry name" value="GT_2_like_c"/>
    <property type="match status" value="1"/>
</dbReference>
<dbReference type="SUPFAM" id="SSF53448">
    <property type="entry name" value="Nucleotide-diphospho-sugar transferases"/>
    <property type="match status" value="1"/>
</dbReference>
<dbReference type="Pfam" id="PF00535">
    <property type="entry name" value="Glycos_transf_2"/>
    <property type="match status" value="1"/>
</dbReference>
<evidence type="ECO:0000259" key="2">
    <source>
        <dbReference type="Pfam" id="PF00535"/>
    </source>
</evidence>
<sequence>MVANVIPLPVHNPQKRISVIMVTYHTGGPLKEAILAVLADPDIMELILVDNGNTALARRGLAELAQNDRRLKLVQGQGNIGFAKGCNYGARLAKGDYLLFLNPDAVIEKGAAMQLAESGSRLEQPWITGGLLQTQDGAEQRGARRDELTPMSAVISFTPLHKLPGFKSMHLEKQPCPEKPTLLPIVSGACLMTDRESFERLGGFDEDYFLHVEDIDICRRARLEGGNVCFVPDAKVMHYGSTSRVRLQKVEHEKLKGFIRYFRRYSKKPWARVLLVLAIPFMFLAIMGRAWLLAFKSLFTEM</sequence>
<keyword evidence="1" id="KW-0812">Transmembrane</keyword>
<dbReference type="InterPro" id="IPR029044">
    <property type="entry name" value="Nucleotide-diphossugar_trans"/>
</dbReference>
<reference evidence="3" key="1">
    <citation type="journal article" date="2020" name="mSystems">
        <title>Genome- and Community-Level Interaction Insights into Carbon Utilization and Element Cycling Functions of Hydrothermarchaeota in Hydrothermal Sediment.</title>
        <authorList>
            <person name="Zhou Z."/>
            <person name="Liu Y."/>
            <person name="Xu W."/>
            <person name="Pan J."/>
            <person name="Luo Z.H."/>
            <person name="Li M."/>
        </authorList>
    </citation>
    <scope>NUCLEOTIDE SEQUENCE [LARGE SCALE GENOMIC DNA]</scope>
    <source>
        <strain evidence="3">HyVt-485</strain>
    </source>
</reference>
<keyword evidence="1" id="KW-1133">Transmembrane helix</keyword>
<comment type="caution">
    <text evidence="3">The sequence shown here is derived from an EMBL/GenBank/DDBJ whole genome shotgun (WGS) entry which is preliminary data.</text>
</comment>
<accession>A0A7C5LSN6</accession>
<dbReference type="PANTHER" id="PTHR43179:SF7">
    <property type="entry name" value="RHAMNOSYLTRANSFERASE WBBL"/>
    <property type="match status" value="1"/>
</dbReference>
<dbReference type="PANTHER" id="PTHR43179">
    <property type="entry name" value="RHAMNOSYLTRANSFERASE WBBL"/>
    <property type="match status" value="1"/>
</dbReference>
<dbReference type="EMBL" id="DRMJ01000133">
    <property type="protein sequence ID" value="HHL42514.1"/>
    <property type="molecule type" value="Genomic_DNA"/>
</dbReference>